<evidence type="ECO:0000256" key="3">
    <source>
        <dbReference type="ARBA" id="ARBA00022989"/>
    </source>
</evidence>
<name>A0ABW7RSM3_9ACTN</name>
<keyword evidence="2 6" id="KW-0812">Transmembrane</keyword>
<dbReference type="InterPro" id="IPR003807">
    <property type="entry name" value="DUF202"/>
</dbReference>
<evidence type="ECO:0000313" key="9">
    <source>
        <dbReference type="Proteomes" id="UP001610990"/>
    </source>
</evidence>
<accession>A0ABW7RSM3</accession>
<organism evidence="8 9">
    <name type="scientific">Streptomyces celluloflavus</name>
    <dbReference type="NCBI Taxonomy" id="58344"/>
    <lineage>
        <taxon>Bacteria</taxon>
        <taxon>Bacillati</taxon>
        <taxon>Actinomycetota</taxon>
        <taxon>Actinomycetes</taxon>
        <taxon>Kitasatosporales</taxon>
        <taxon>Streptomycetaceae</taxon>
        <taxon>Streptomyces</taxon>
    </lineage>
</organism>
<feature type="transmembrane region" description="Helical" evidence="6">
    <location>
        <begin position="56"/>
        <end position="78"/>
    </location>
</feature>
<dbReference type="RefSeq" id="WP_397676337.1">
    <property type="nucleotide sequence ID" value="NZ_JBIRFW010000003.1"/>
</dbReference>
<feature type="region of interest" description="Disordered" evidence="5">
    <location>
        <begin position="1"/>
        <end position="26"/>
    </location>
</feature>
<gene>
    <name evidence="8" type="ORF">ACH4GP_33915</name>
</gene>
<comment type="caution">
    <text evidence="8">The sequence shown here is derived from an EMBL/GenBank/DDBJ whole genome shotgun (WGS) entry which is preliminary data.</text>
</comment>
<evidence type="ECO:0000259" key="7">
    <source>
        <dbReference type="Pfam" id="PF02656"/>
    </source>
</evidence>
<dbReference type="Pfam" id="PF02656">
    <property type="entry name" value="DUF202"/>
    <property type="match status" value="1"/>
</dbReference>
<evidence type="ECO:0000256" key="5">
    <source>
        <dbReference type="SAM" id="MobiDB-lite"/>
    </source>
</evidence>
<protein>
    <submittedName>
        <fullName evidence="8">DUF202 domain-containing protein</fullName>
    </submittedName>
</protein>
<comment type="subcellular location">
    <subcellularLocation>
        <location evidence="1">Endomembrane system</location>
        <topology evidence="1">Multi-pass membrane protein</topology>
    </subcellularLocation>
</comment>
<feature type="transmembrane region" description="Helical" evidence="6">
    <location>
        <begin position="99"/>
        <end position="120"/>
    </location>
</feature>
<sequence>MTRRPAPRARPTEPAPPPPWDPGLQPERTALAWQRTVLSQVTVALGLAHVTSHHSLPLTVALLLVALPLTAVLLHAVSRRTARTDHQLRSTTPLRQGRLPYALTALTVTTGIAALAFLVVSG</sequence>
<evidence type="ECO:0000256" key="6">
    <source>
        <dbReference type="SAM" id="Phobius"/>
    </source>
</evidence>
<feature type="domain" description="DUF202" evidence="7">
    <location>
        <begin position="21"/>
        <end position="81"/>
    </location>
</feature>
<evidence type="ECO:0000256" key="4">
    <source>
        <dbReference type="ARBA" id="ARBA00023136"/>
    </source>
</evidence>
<keyword evidence="3 6" id="KW-1133">Transmembrane helix</keyword>
<reference evidence="8 9" key="1">
    <citation type="submission" date="2024-10" db="EMBL/GenBank/DDBJ databases">
        <title>The Natural Products Discovery Center: Release of the First 8490 Sequenced Strains for Exploring Actinobacteria Biosynthetic Diversity.</title>
        <authorList>
            <person name="Kalkreuter E."/>
            <person name="Kautsar S.A."/>
            <person name="Yang D."/>
            <person name="Bader C.D."/>
            <person name="Teijaro C.N."/>
            <person name="Fluegel L."/>
            <person name="Davis C.M."/>
            <person name="Simpson J.R."/>
            <person name="Lauterbach L."/>
            <person name="Steele A.D."/>
            <person name="Gui C."/>
            <person name="Meng S."/>
            <person name="Li G."/>
            <person name="Viehrig K."/>
            <person name="Ye F."/>
            <person name="Su P."/>
            <person name="Kiefer A.F."/>
            <person name="Nichols A."/>
            <person name="Cepeda A.J."/>
            <person name="Yan W."/>
            <person name="Fan B."/>
            <person name="Jiang Y."/>
            <person name="Adhikari A."/>
            <person name="Zheng C.-J."/>
            <person name="Schuster L."/>
            <person name="Cowan T.M."/>
            <person name="Smanski M.J."/>
            <person name="Chevrette M.G."/>
            <person name="De Carvalho L.P.S."/>
            <person name="Shen B."/>
        </authorList>
    </citation>
    <scope>NUCLEOTIDE SEQUENCE [LARGE SCALE GENOMIC DNA]</scope>
    <source>
        <strain evidence="8 9">NPDC018013</strain>
    </source>
</reference>
<proteinExistence type="predicted"/>
<evidence type="ECO:0000313" key="8">
    <source>
        <dbReference type="EMBL" id="MFH8589315.1"/>
    </source>
</evidence>
<dbReference type="EMBL" id="JBIRGH010000031">
    <property type="protein sequence ID" value="MFH8589315.1"/>
    <property type="molecule type" value="Genomic_DNA"/>
</dbReference>
<keyword evidence="4 6" id="KW-0472">Membrane</keyword>
<dbReference type="Proteomes" id="UP001610990">
    <property type="component" value="Unassembled WGS sequence"/>
</dbReference>
<evidence type="ECO:0000256" key="1">
    <source>
        <dbReference type="ARBA" id="ARBA00004127"/>
    </source>
</evidence>
<evidence type="ECO:0000256" key="2">
    <source>
        <dbReference type="ARBA" id="ARBA00022692"/>
    </source>
</evidence>
<keyword evidence="9" id="KW-1185">Reference proteome</keyword>